<dbReference type="EMBL" id="CP121472">
    <property type="protein sequence ID" value="WPL16674.1"/>
    <property type="molecule type" value="Genomic_DNA"/>
</dbReference>
<dbReference type="InterPro" id="IPR032856">
    <property type="entry name" value="GDE_N_bis"/>
</dbReference>
<dbReference type="RefSeq" id="WP_328987217.1">
    <property type="nucleotide sequence ID" value="NZ_CP121472.1"/>
</dbReference>
<dbReference type="Proteomes" id="UP001432180">
    <property type="component" value="Chromosome"/>
</dbReference>
<dbReference type="Gene3D" id="1.50.10.10">
    <property type="match status" value="1"/>
</dbReference>
<evidence type="ECO:0000259" key="1">
    <source>
        <dbReference type="Pfam" id="PF14742"/>
    </source>
</evidence>
<evidence type="ECO:0000313" key="3">
    <source>
        <dbReference type="EMBL" id="WPL16674.1"/>
    </source>
</evidence>
<dbReference type="InterPro" id="IPR054491">
    <property type="entry name" value="MGH1-like_GH"/>
</dbReference>
<gene>
    <name evidence="3" type="ORF">Thiowin_01641</name>
</gene>
<dbReference type="InterPro" id="IPR012341">
    <property type="entry name" value="6hp_glycosidase-like_sf"/>
</dbReference>
<name>A0ABZ0S835_9GAMM</name>
<dbReference type="InterPro" id="IPR008928">
    <property type="entry name" value="6-hairpin_glycosidase_sf"/>
</dbReference>
<organism evidence="3 4">
    <name type="scientific">Thiorhodovibrio winogradskyi</name>
    <dbReference type="NCBI Taxonomy" id="77007"/>
    <lineage>
        <taxon>Bacteria</taxon>
        <taxon>Pseudomonadati</taxon>
        <taxon>Pseudomonadota</taxon>
        <taxon>Gammaproteobacteria</taxon>
        <taxon>Chromatiales</taxon>
        <taxon>Chromatiaceae</taxon>
        <taxon>Thiorhodovibrio</taxon>
    </lineage>
</organism>
<feature type="domain" description="Mannosylglycerate hydrolase MGH1-like glycoside hydrolase" evidence="2">
    <location>
        <begin position="306"/>
        <end position="600"/>
    </location>
</feature>
<sequence>MRDAIEIDHRWYIPATSSRADDRTRVLKSDDGFAVFSRHGEIGRVGLGEQGFYYLGTRHLSEWQLLVAGAEPLLLNSTVRLDNSRLVVDQTAPDLWRDDRLWLARGSLHLRRELAAEACALTEELKVTNYARAPLQLRLEYRFGADFRDLFEVRGERRKQRGERLAPVCETQAMVLGYTGLDGATRRTRVEFDIKPLTLDAQQAVFLLDLPPGETRRLEARISGANAQAGFRTPSHAAAVRAIDRKLAASQEARAGIFSDNEQFNDWINRSLADLQMLVTATEHGPYPYAGVPWFSTPFGRDGLITALQTLWLQPDLARGVLRFLAATQADHTDLSREAEPGKILHEMRQGEMAALGEVPFDRYYGTVDATPLFVILAGRYYRRTSDLDFIRTLWLAIERALGWMETAADERGFLTYARHGDSGLVQQGWKDSNDSVFHADGGDAEPPIALCEVQGYASEAFALAAELAAALELPAERQQHWREKARQLRARIEDAFWSDTLGGYALALDGHGCRCEVRTTNPAHLLYCGAVRPERAAAVARGLVSPQSFNGWGARTLFAGEVRYNPMSYHNGSVWPHDTAIAAAGLARYGFMDEALTLFTGLFNAAIFFDLHRLPELFCGFERLPGQAPTLYPVACAPQAWAAGAVFMLLESLLGLSFEPAAPHIRLRHPRLPDYIDWLRIDGLVYGKEQLNLVLRRYGRDVAVNVERGERSSLSLSVLL</sequence>
<dbReference type="Pfam" id="PF14742">
    <property type="entry name" value="GDE_N_bis"/>
    <property type="match status" value="1"/>
</dbReference>
<protein>
    <submittedName>
        <fullName evidence="3">Amylo-alpha-1,6-glucosidase</fullName>
    </submittedName>
</protein>
<evidence type="ECO:0000259" key="2">
    <source>
        <dbReference type="Pfam" id="PF22422"/>
    </source>
</evidence>
<accession>A0ABZ0S835</accession>
<dbReference type="SUPFAM" id="SSF48208">
    <property type="entry name" value="Six-hairpin glycosidases"/>
    <property type="match status" value="1"/>
</dbReference>
<evidence type="ECO:0000313" key="4">
    <source>
        <dbReference type="Proteomes" id="UP001432180"/>
    </source>
</evidence>
<dbReference type="Pfam" id="PF22422">
    <property type="entry name" value="MGH1-like_GH"/>
    <property type="match status" value="1"/>
</dbReference>
<reference evidence="3 4" key="1">
    <citation type="journal article" date="2023" name="Microorganisms">
        <title>Thiorhodovibrio frisius and Trv. litoralis spp. nov., Two Novel Members from a Clade of Fastidious Purple Sulfur Bacteria That Exhibit Unique Red-Shifted Light-Harvesting Capabilities.</title>
        <authorList>
            <person name="Methner A."/>
            <person name="Kuzyk S.B."/>
            <person name="Petersen J."/>
            <person name="Bauer S."/>
            <person name="Brinkmann H."/>
            <person name="Sichau K."/>
            <person name="Wanner G."/>
            <person name="Wolf J."/>
            <person name="Neumann-Schaal M."/>
            <person name="Henke P."/>
            <person name="Tank M."/>
            <person name="Sproer C."/>
            <person name="Bunk B."/>
            <person name="Overmann J."/>
        </authorList>
    </citation>
    <scope>NUCLEOTIDE SEQUENCE [LARGE SCALE GENOMIC DNA]</scope>
    <source>
        <strain evidence="3 4">DSM 6702</strain>
    </source>
</reference>
<feature type="domain" description="Putative glycogen debranching enzyme N-terminal" evidence="1">
    <location>
        <begin position="27"/>
        <end position="219"/>
    </location>
</feature>
<keyword evidence="4" id="KW-1185">Reference proteome</keyword>
<proteinExistence type="predicted"/>